<geneLocation type="plasmid" evidence="4">
    <name>pH0106</name>
</geneLocation>
<proteinExistence type="predicted"/>
<sequence>MQGNYQSDYFDWMLSYNRTESMDASSREWLGSGNPDTLISDISIPVGHGGVSAGWRAELSAAATHVKKGDPHQAGYAVHSFSLSYKPVSVKGFEASVTLDNAFNKLAMNGKGVPLSGRTVSLYTRYQW</sequence>
<name>A0A6F8QLV7_ECOLX</name>
<evidence type="ECO:0000256" key="1">
    <source>
        <dbReference type="ARBA" id="ARBA00004442"/>
    </source>
</evidence>
<keyword evidence="4" id="KW-0614">Plasmid</keyword>
<accession>A0A6F8QLV7</accession>
<reference evidence="4" key="1">
    <citation type="journal article" date="2020" name="Antimicrob. Agents Chemother.">
        <title>Characterization of blaCTX-M-27/F1:A2:B20 Plasmids Harbored by Escherichia coli Sequence Type 131 Sublineage C1/H30R Isolates Spreading among Elderly Japanese in Nonacute-Care Settings.</title>
        <authorList>
            <person name="Matsuo N."/>
            <person name="Nonogaki R."/>
            <person name="Hayashi M."/>
            <person name="Wachino J."/>
            <person name="Suzuki M."/>
            <person name="Arakawa Y."/>
            <person name="Kawamura K."/>
        </authorList>
    </citation>
    <scope>NUCLEOTIDE SEQUENCE</scope>
    <source>
        <strain evidence="4">H0106</strain>
        <plasmid evidence="4">pH0106</plasmid>
    </source>
</reference>
<organism evidence="4">
    <name type="scientific">Escherichia coli</name>
    <dbReference type="NCBI Taxonomy" id="562"/>
    <lineage>
        <taxon>Bacteria</taxon>
        <taxon>Pseudomonadati</taxon>
        <taxon>Pseudomonadota</taxon>
        <taxon>Gammaproteobacteria</taxon>
        <taxon>Enterobacterales</taxon>
        <taxon>Enterobacteriaceae</taxon>
        <taxon>Escherichia</taxon>
    </lineage>
</organism>
<comment type="subcellular location">
    <subcellularLocation>
        <location evidence="1">Cell outer membrane</location>
    </subcellularLocation>
</comment>
<keyword evidence="4" id="KW-0675">Receptor</keyword>
<dbReference type="EMBL" id="LC520280">
    <property type="protein sequence ID" value="BBV21226.1"/>
    <property type="molecule type" value="Genomic_DNA"/>
</dbReference>
<evidence type="ECO:0000313" key="4">
    <source>
        <dbReference type="EMBL" id="BBV21226.1"/>
    </source>
</evidence>
<evidence type="ECO:0000256" key="3">
    <source>
        <dbReference type="ARBA" id="ARBA00023237"/>
    </source>
</evidence>
<keyword evidence="2" id="KW-0472">Membrane</keyword>
<keyword evidence="3" id="KW-0998">Cell outer membrane</keyword>
<evidence type="ECO:0000256" key="2">
    <source>
        <dbReference type="ARBA" id="ARBA00023136"/>
    </source>
</evidence>
<dbReference type="AlphaFoldDB" id="A0A6F8QLV7"/>
<dbReference type="SUPFAM" id="SSF56935">
    <property type="entry name" value="Porins"/>
    <property type="match status" value="1"/>
</dbReference>
<dbReference type="Gene3D" id="2.40.170.20">
    <property type="entry name" value="TonB-dependent receptor, beta-barrel domain"/>
    <property type="match status" value="1"/>
</dbReference>
<dbReference type="InterPro" id="IPR036942">
    <property type="entry name" value="Beta-barrel_TonB_sf"/>
</dbReference>
<dbReference type="GO" id="GO:0009279">
    <property type="term" value="C:cell outer membrane"/>
    <property type="evidence" value="ECO:0007669"/>
    <property type="project" value="UniProtKB-SubCell"/>
</dbReference>
<protein>
    <submittedName>
        <fullName evidence="4">TonB-dependent receptor</fullName>
    </submittedName>
</protein>